<proteinExistence type="predicted"/>
<dbReference type="Proteomes" id="UP000011518">
    <property type="component" value="Unassembled WGS sequence"/>
</dbReference>
<dbReference type="InParanoid" id="L9L2Q0"/>
<organism evidence="2 3">
    <name type="scientific">Tupaia chinensis</name>
    <name type="common">Chinese tree shrew</name>
    <name type="synonym">Tupaia belangeri chinensis</name>
    <dbReference type="NCBI Taxonomy" id="246437"/>
    <lineage>
        <taxon>Eukaryota</taxon>
        <taxon>Metazoa</taxon>
        <taxon>Chordata</taxon>
        <taxon>Craniata</taxon>
        <taxon>Vertebrata</taxon>
        <taxon>Euteleostomi</taxon>
        <taxon>Mammalia</taxon>
        <taxon>Eutheria</taxon>
        <taxon>Euarchontoglires</taxon>
        <taxon>Scandentia</taxon>
        <taxon>Tupaiidae</taxon>
        <taxon>Tupaia</taxon>
    </lineage>
</organism>
<reference evidence="3" key="1">
    <citation type="submission" date="2012-07" db="EMBL/GenBank/DDBJ databases">
        <title>Genome of the Chinese tree shrew, a rising model animal genetically related to primates.</title>
        <authorList>
            <person name="Zhang G."/>
            <person name="Fan Y."/>
            <person name="Yao Y."/>
            <person name="Huang Z."/>
        </authorList>
    </citation>
    <scope>NUCLEOTIDE SEQUENCE [LARGE SCALE GENOMIC DNA]</scope>
</reference>
<gene>
    <name evidence="2" type="ORF">TREES_T100016748</name>
</gene>
<dbReference type="EMBL" id="KB320530">
    <property type="protein sequence ID" value="ELW69455.1"/>
    <property type="molecule type" value="Genomic_DNA"/>
</dbReference>
<evidence type="ECO:0000313" key="3">
    <source>
        <dbReference type="Proteomes" id="UP000011518"/>
    </source>
</evidence>
<reference evidence="3" key="2">
    <citation type="journal article" date="2013" name="Nat. Commun.">
        <title>Genome of the Chinese tree shrew.</title>
        <authorList>
            <person name="Fan Y."/>
            <person name="Huang Z.Y."/>
            <person name="Cao C.C."/>
            <person name="Chen C.S."/>
            <person name="Chen Y.X."/>
            <person name="Fan D.D."/>
            <person name="He J."/>
            <person name="Hou H.L."/>
            <person name="Hu L."/>
            <person name="Hu X.T."/>
            <person name="Jiang X.T."/>
            <person name="Lai R."/>
            <person name="Lang Y.S."/>
            <person name="Liang B."/>
            <person name="Liao S.G."/>
            <person name="Mu D."/>
            <person name="Ma Y.Y."/>
            <person name="Niu Y.Y."/>
            <person name="Sun X.Q."/>
            <person name="Xia J.Q."/>
            <person name="Xiao J."/>
            <person name="Xiong Z.Q."/>
            <person name="Xu L."/>
            <person name="Yang L."/>
            <person name="Zhang Y."/>
            <person name="Zhao W."/>
            <person name="Zhao X.D."/>
            <person name="Zheng Y.T."/>
            <person name="Zhou J.M."/>
            <person name="Zhu Y.B."/>
            <person name="Zhang G.J."/>
            <person name="Wang J."/>
            <person name="Yao Y.G."/>
        </authorList>
    </citation>
    <scope>NUCLEOTIDE SEQUENCE [LARGE SCALE GENOMIC DNA]</scope>
</reference>
<protein>
    <submittedName>
        <fullName evidence="2">Uncharacterized protein</fullName>
    </submittedName>
</protein>
<dbReference type="AlphaFoldDB" id="L9L2Q0"/>
<sequence length="148" mass="15444">MVEGTAGIVSSEVYPRLILDLSVPDPSSSSLILVKNKLPGAGAVGIARTKNQRSRYLRTLLPLRRSCSKFSGKQQTPSIFAQSLFPKGHGPGIAHACPAPRRPHPALRPLRQPAFPQPRVAYGVTVGRGGGGRGRGGSAAAGCVGREG</sequence>
<evidence type="ECO:0000313" key="2">
    <source>
        <dbReference type="EMBL" id="ELW69455.1"/>
    </source>
</evidence>
<accession>L9L2Q0</accession>
<feature type="region of interest" description="Disordered" evidence="1">
    <location>
        <begin position="125"/>
        <end position="148"/>
    </location>
</feature>
<evidence type="ECO:0000256" key="1">
    <source>
        <dbReference type="SAM" id="MobiDB-lite"/>
    </source>
</evidence>
<name>L9L2Q0_TUPCH</name>
<keyword evidence="3" id="KW-1185">Reference proteome</keyword>
<feature type="compositionally biased region" description="Gly residues" evidence="1">
    <location>
        <begin position="126"/>
        <end position="139"/>
    </location>
</feature>